<dbReference type="Pfam" id="PF20136">
    <property type="entry name" value="DUF6526"/>
    <property type="match status" value="1"/>
</dbReference>
<protein>
    <submittedName>
        <fullName evidence="2">Uncharacterized protein</fullName>
    </submittedName>
</protein>
<keyword evidence="1" id="KW-0812">Transmembrane</keyword>
<dbReference type="InterPro" id="IPR045385">
    <property type="entry name" value="DUF6526"/>
</dbReference>
<comment type="caution">
    <text evidence="2">The sequence shown here is derived from an EMBL/GenBank/DDBJ whole genome shotgun (WGS) entry which is preliminary data.</text>
</comment>
<feature type="transmembrane region" description="Helical" evidence="1">
    <location>
        <begin position="12"/>
        <end position="33"/>
    </location>
</feature>
<feature type="transmembrane region" description="Helical" evidence="1">
    <location>
        <begin position="45"/>
        <end position="65"/>
    </location>
</feature>
<keyword evidence="1" id="KW-0472">Membrane</keyword>
<evidence type="ECO:0000313" key="3">
    <source>
        <dbReference type="Proteomes" id="UP000567293"/>
    </source>
</evidence>
<reference evidence="2" key="1">
    <citation type="submission" date="2020-06" db="EMBL/GenBank/DDBJ databases">
        <title>Legume-microbial interactions unlock mineral nutrients during tropical forest succession.</title>
        <authorList>
            <person name="Epihov D.Z."/>
        </authorList>
    </citation>
    <scope>NUCLEOTIDE SEQUENCE [LARGE SCALE GENOMIC DNA]</scope>
    <source>
        <strain evidence="2">Pan2503</strain>
    </source>
</reference>
<gene>
    <name evidence="2" type="ORF">HRJ53_15360</name>
</gene>
<sequence length="144" mass="17190">MSEQNLKNHVRFVPLYHFFVLPMLIIHFGWSIYRWIAAGFSIGDLEWILTSAALFFGVLYARIFALSVQDRVIRLEERLRYEQVLPEELGWRADELTVDQFVSLRFASDEELEKLMQKVLNDKLTERKAIKQLIKNWRPDYLRA</sequence>
<keyword evidence="3" id="KW-1185">Reference proteome</keyword>
<dbReference type="EMBL" id="JACDQQ010001471">
    <property type="protein sequence ID" value="MBA0086357.1"/>
    <property type="molecule type" value="Genomic_DNA"/>
</dbReference>
<organism evidence="2 3">
    <name type="scientific">Candidatus Acidiferrum panamense</name>
    <dbReference type="NCBI Taxonomy" id="2741543"/>
    <lineage>
        <taxon>Bacteria</taxon>
        <taxon>Pseudomonadati</taxon>
        <taxon>Acidobacteriota</taxon>
        <taxon>Terriglobia</taxon>
        <taxon>Candidatus Acidiferrales</taxon>
        <taxon>Candidatus Acidiferrum</taxon>
    </lineage>
</organism>
<dbReference type="AlphaFoldDB" id="A0A7V8SY44"/>
<name>A0A7V8SY44_9BACT</name>
<dbReference type="Proteomes" id="UP000567293">
    <property type="component" value="Unassembled WGS sequence"/>
</dbReference>
<evidence type="ECO:0000256" key="1">
    <source>
        <dbReference type="SAM" id="Phobius"/>
    </source>
</evidence>
<evidence type="ECO:0000313" key="2">
    <source>
        <dbReference type="EMBL" id="MBA0086357.1"/>
    </source>
</evidence>
<proteinExistence type="predicted"/>
<keyword evidence="1" id="KW-1133">Transmembrane helix</keyword>
<accession>A0A7V8SY44</accession>